<dbReference type="GO" id="GO:0016020">
    <property type="term" value="C:membrane"/>
    <property type="evidence" value="ECO:0007669"/>
    <property type="project" value="InterPro"/>
</dbReference>
<dbReference type="Gene3D" id="2.40.50.100">
    <property type="match status" value="2"/>
</dbReference>
<evidence type="ECO:0000256" key="1">
    <source>
        <dbReference type="ARBA" id="ARBA00004196"/>
    </source>
</evidence>
<dbReference type="EMBL" id="LCPB01000005">
    <property type="protein sequence ID" value="KKU90229.1"/>
    <property type="molecule type" value="Genomic_DNA"/>
</dbReference>
<comment type="similarity">
    <text evidence="2">Belongs to the membrane fusion protein (MFP) (TC 8.A.1) family.</text>
</comment>
<dbReference type="PANTHER" id="PTHR32347">
    <property type="entry name" value="EFFLUX SYSTEM COMPONENT YKNX-RELATED"/>
    <property type="match status" value="1"/>
</dbReference>
<reference evidence="5 6" key="1">
    <citation type="journal article" date="2015" name="Nature">
        <title>rRNA introns, odd ribosomes, and small enigmatic genomes across a large radiation of phyla.</title>
        <authorList>
            <person name="Brown C.T."/>
            <person name="Hug L.A."/>
            <person name="Thomas B.C."/>
            <person name="Sharon I."/>
            <person name="Castelle C.J."/>
            <person name="Singh A."/>
            <person name="Wilkins M.J."/>
            <person name="Williams K.H."/>
            <person name="Banfield J.F."/>
        </authorList>
    </citation>
    <scope>NUCLEOTIDE SEQUENCE [LARGE SCALE GENOMIC DNA]</scope>
</reference>
<dbReference type="Gene3D" id="2.40.420.20">
    <property type="match status" value="1"/>
</dbReference>
<proteinExistence type="inferred from homology"/>
<evidence type="ECO:0000313" key="5">
    <source>
        <dbReference type="EMBL" id="KKU90229.1"/>
    </source>
</evidence>
<feature type="coiled-coil region" evidence="4">
    <location>
        <begin position="280"/>
        <end position="333"/>
    </location>
</feature>
<dbReference type="Gene3D" id="1.10.287.470">
    <property type="entry name" value="Helix hairpin bin"/>
    <property type="match status" value="1"/>
</dbReference>
<evidence type="ECO:0000313" key="6">
    <source>
        <dbReference type="Proteomes" id="UP000033882"/>
    </source>
</evidence>
<protein>
    <submittedName>
        <fullName evidence="5">Efflux transporter, RND family, MFP subunit</fullName>
    </submittedName>
</protein>
<dbReference type="InterPro" id="IPR050465">
    <property type="entry name" value="UPF0194_transport"/>
</dbReference>
<dbReference type="GO" id="GO:0022857">
    <property type="term" value="F:transmembrane transporter activity"/>
    <property type="evidence" value="ECO:0007669"/>
    <property type="project" value="InterPro"/>
</dbReference>
<dbReference type="GO" id="GO:0030313">
    <property type="term" value="C:cell envelope"/>
    <property type="evidence" value="ECO:0007669"/>
    <property type="project" value="UniProtKB-SubCell"/>
</dbReference>
<dbReference type="SUPFAM" id="SSF111369">
    <property type="entry name" value="HlyD-like secretion proteins"/>
    <property type="match status" value="2"/>
</dbReference>
<sequence>MIVAGVAIVTISIGGAIMRNRNSEEEAPIRQSTVAVLAASDLGHMNGVISAEGTLESLEQAELRSQLSAPVTRVAVRIGDRVSVGSPLVTLQGRDILAQLDQAKAGLKAQEARLRELQKGARPEDISMTQTDLAKAQSDLANIYANMSTVLNDVYAKADDAVQNQTDPMVDRGTPTSPRLLFLLKDSQMQIDVEYLALVATDQLSAMRSEIDTLQGDADRVRVEAVLASTKTRLVKVSDFLNKMAEAIQSQYGLSSATAELYKRNIATARAEVTAALSIVNAQEQAIIAHKTNIKRVEDQLSLKQSGATHEQLETQEAAVAQARANVEQLQAHYAKTIITAPISGTIASVSVRIGELLTPGQSVVSIVNKEGLQVTLFVSDLDVQFIEEGSEAIIGEHINGRVLRIAPSVDKSTRKVEVTVLVVDKAPTLVIGQNVSVAIRVRQPAEGAGVFMVPVQALRVAENVMYVYTVNVDGIVEEHRVITGRILGEVVEVIGGLDPEMRIVSIAQAVRAGQKVNVQ</sequence>
<comment type="subcellular location">
    <subcellularLocation>
        <location evidence="1">Cell envelope</location>
    </subcellularLocation>
</comment>
<name>A0A0G1U827_9BACT</name>
<gene>
    <name evidence="5" type="ORF">UY19_C0005G0032</name>
</gene>
<comment type="caution">
    <text evidence="5">The sequence shown here is derived from an EMBL/GenBank/DDBJ whole genome shotgun (WGS) entry which is preliminary data.</text>
</comment>
<organism evidence="5 6">
    <name type="scientific">Candidatus Wolfebacteria bacterium GW2011_GWA2_47_9b</name>
    <dbReference type="NCBI Taxonomy" id="1619005"/>
    <lineage>
        <taxon>Bacteria</taxon>
        <taxon>Candidatus Wolfeibacteriota</taxon>
    </lineage>
</organism>
<dbReference type="NCBIfam" id="TIGR01730">
    <property type="entry name" value="RND_mfp"/>
    <property type="match status" value="1"/>
</dbReference>
<dbReference type="AlphaFoldDB" id="A0A0G1U827"/>
<evidence type="ECO:0000256" key="3">
    <source>
        <dbReference type="ARBA" id="ARBA00023054"/>
    </source>
</evidence>
<keyword evidence="3 4" id="KW-0175">Coiled coil</keyword>
<dbReference type="Gene3D" id="2.40.30.170">
    <property type="match status" value="1"/>
</dbReference>
<evidence type="ECO:0000256" key="2">
    <source>
        <dbReference type="ARBA" id="ARBA00009477"/>
    </source>
</evidence>
<dbReference type="PANTHER" id="PTHR32347:SF23">
    <property type="entry name" value="BLL5650 PROTEIN"/>
    <property type="match status" value="1"/>
</dbReference>
<accession>A0A0G1U827</accession>
<dbReference type="InterPro" id="IPR006143">
    <property type="entry name" value="RND_pump_MFP"/>
</dbReference>
<dbReference type="Proteomes" id="UP000033882">
    <property type="component" value="Unassembled WGS sequence"/>
</dbReference>
<evidence type="ECO:0000256" key="4">
    <source>
        <dbReference type="SAM" id="Coils"/>
    </source>
</evidence>